<protein>
    <submittedName>
        <fullName evidence="5">Putative aldehyde dehydrogenase</fullName>
    </submittedName>
</protein>
<keyword evidence="1 3" id="KW-0560">Oxidoreductase</keyword>
<dbReference type="Proteomes" id="UP000003558">
    <property type="component" value="Unassembled WGS sequence"/>
</dbReference>
<dbReference type="Pfam" id="PF00171">
    <property type="entry name" value="Aldedh"/>
    <property type="match status" value="1"/>
</dbReference>
<gene>
    <name evidence="5" type="ORF">GOALK_006_00100</name>
</gene>
<reference evidence="5 6" key="1">
    <citation type="submission" date="2011-05" db="EMBL/GenBank/DDBJ databases">
        <title>Whole genome shotgun sequence of Gordonia alkanivorans NBRC 16433.</title>
        <authorList>
            <person name="Hosoyama A."/>
            <person name="Nakamura S."/>
            <person name="Takarada H."/>
            <person name="Tsuchikane K."/>
            <person name="Yamazaki S."/>
            <person name="Fujita N."/>
        </authorList>
    </citation>
    <scope>NUCLEOTIDE SEQUENCE [LARGE SCALE GENOMIC DNA]</scope>
    <source>
        <strain evidence="5 6">NBRC 16433</strain>
    </source>
</reference>
<dbReference type="STRING" id="1027371.GOALK_006_00100"/>
<evidence type="ECO:0000256" key="1">
    <source>
        <dbReference type="ARBA" id="ARBA00023002"/>
    </source>
</evidence>
<evidence type="ECO:0000313" key="6">
    <source>
        <dbReference type="Proteomes" id="UP000003558"/>
    </source>
</evidence>
<dbReference type="InterPro" id="IPR029510">
    <property type="entry name" value="Ald_DH_CS_GLU"/>
</dbReference>
<dbReference type="InterPro" id="IPR016161">
    <property type="entry name" value="Ald_DH/histidinol_DH"/>
</dbReference>
<evidence type="ECO:0000256" key="3">
    <source>
        <dbReference type="RuleBase" id="RU003345"/>
    </source>
</evidence>
<sequence length="116" mass="11789">MEAGRHRSAARVPFGEALTEAGLPAGVVNLTFGDREIGDAIVHHTGIDAITFTGSTGVGRGIAAAGAARGVPVQAEMGGKNAAIVLGDADLDLAVQQILLGASSVIPWTPPPRWVR</sequence>
<proteinExistence type="inferred from homology"/>
<dbReference type="AlphaFoldDB" id="F9VQ76"/>
<dbReference type="InterPro" id="IPR015590">
    <property type="entry name" value="Aldehyde_DH_dom"/>
</dbReference>
<dbReference type="EMBL" id="BACI01000006">
    <property type="protein sequence ID" value="GAA10765.1"/>
    <property type="molecule type" value="Genomic_DNA"/>
</dbReference>
<comment type="similarity">
    <text evidence="3">Belongs to the aldehyde dehydrogenase family.</text>
</comment>
<dbReference type="Gene3D" id="3.40.605.10">
    <property type="entry name" value="Aldehyde Dehydrogenase, Chain A, domain 1"/>
    <property type="match status" value="1"/>
</dbReference>
<dbReference type="InterPro" id="IPR016162">
    <property type="entry name" value="Ald_DH_N"/>
</dbReference>
<dbReference type="SUPFAM" id="SSF53720">
    <property type="entry name" value="ALDH-like"/>
    <property type="match status" value="1"/>
</dbReference>
<dbReference type="PANTHER" id="PTHR11699">
    <property type="entry name" value="ALDEHYDE DEHYDROGENASE-RELATED"/>
    <property type="match status" value="1"/>
</dbReference>
<feature type="active site" evidence="2">
    <location>
        <position position="76"/>
    </location>
</feature>
<dbReference type="GO" id="GO:0016491">
    <property type="term" value="F:oxidoreductase activity"/>
    <property type="evidence" value="ECO:0007669"/>
    <property type="project" value="UniProtKB-KW"/>
</dbReference>
<accession>F9VQ76</accession>
<feature type="domain" description="Aldehyde dehydrogenase" evidence="4">
    <location>
        <begin position="14"/>
        <end position="102"/>
    </location>
</feature>
<name>F9VQ76_9ACTN</name>
<dbReference type="eggNOG" id="COG1012">
    <property type="taxonomic scope" value="Bacteria"/>
</dbReference>
<comment type="caution">
    <text evidence="5">The sequence shown here is derived from an EMBL/GenBank/DDBJ whole genome shotgun (WGS) entry which is preliminary data.</text>
</comment>
<evidence type="ECO:0000259" key="4">
    <source>
        <dbReference type="Pfam" id="PF00171"/>
    </source>
</evidence>
<dbReference type="PROSITE" id="PS00687">
    <property type="entry name" value="ALDEHYDE_DEHYDR_GLU"/>
    <property type="match status" value="1"/>
</dbReference>
<organism evidence="5 6">
    <name type="scientific">Gordonia alkanivorans NBRC 16433</name>
    <dbReference type="NCBI Taxonomy" id="1027371"/>
    <lineage>
        <taxon>Bacteria</taxon>
        <taxon>Bacillati</taxon>
        <taxon>Actinomycetota</taxon>
        <taxon>Actinomycetes</taxon>
        <taxon>Mycobacteriales</taxon>
        <taxon>Gordoniaceae</taxon>
        <taxon>Gordonia</taxon>
    </lineage>
</organism>
<evidence type="ECO:0000256" key="2">
    <source>
        <dbReference type="PROSITE-ProRule" id="PRU10007"/>
    </source>
</evidence>
<evidence type="ECO:0000313" key="5">
    <source>
        <dbReference type="EMBL" id="GAA10765.1"/>
    </source>
</evidence>